<sequence>MLRRCHNHDFDDLTQIHIFRNGLQHQPKLFLDVAAGGSLMSKSAEDAIAIIEKMALSDHQGQYNRGSSQRKAGIMELGTIYAMLAQNTFFTQTVEEFTQQLSKLSHQIKEMQEGPRKPKQVAYCELCTGNHPI</sequence>
<protein>
    <submittedName>
        <fullName evidence="1">Uncharacterized protein</fullName>
    </submittedName>
</protein>
<proteinExistence type="predicted"/>
<accession>A0A392R8D2</accession>
<dbReference type="AlphaFoldDB" id="A0A392R8D2"/>
<evidence type="ECO:0000313" key="2">
    <source>
        <dbReference type="Proteomes" id="UP000265520"/>
    </source>
</evidence>
<dbReference type="EMBL" id="LXQA010192210">
    <property type="protein sequence ID" value="MCI32040.1"/>
    <property type="molecule type" value="Genomic_DNA"/>
</dbReference>
<name>A0A392R8D2_9FABA</name>
<keyword evidence="2" id="KW-1185">Reference proteome</keyword>
<reference evidence="1 2" key="1">
    <citation type="journal article" date="2018" name="Front. Plant Sci.">
        <title>Red Clover (Trifolium pratense) and Zigzag Clover (T. medium) - A Picture of Genomic Similarities and Differences.</title>
        <authorList>
            <person name="Dluhosova J."/>
            <person name="Istvanek J."/>
            <person name="Nedelnik J."/>
            <person name="Repkova J."/>
        </authorList>
    </citation>
    <scope>NUCLEOTIDE SEQUENCE [LARGE SCALE GENOMIC DNA]</scope>
    <source>
        <strain evidence="2">cv. 10/8</strain>
        <tissue evidence="1">Leaf</tissue>
    </source>
</reference>
<evidence type="ECO:0000313" key="1">
    <source>
        <dbReference type="EMBL" id="MCI32040.1"/>
    </source>
</evidence>
<dbReference type="Proteomes" id="UP000265520">
    <property type="component" value="Unassembled WGS sequence"/>
</dbReference>
<comment type="caution">
    <text evidence="1">The sequence shown here is derived from an EMBL/GenBank/DDBJ whole genome shotgun (WGS) entry which is preliminary data.</text>
</comment>
<organism evidence="1 2">
    <name type="scientific">Trifolium medium</name>
    <dbReference type="NCBI Taxonomy" id="97028"/>
    <lineage>
        <taxon>Eukaryota</taxon>
        <taxon>Viridiplantae</taxon>
        <taxon>Streptophyta</taxon>
        <taxon>Embryophyta</taxon>
        <taxon>Tracheophyta</taxon>
        <taxon>Spermatophyta</taxon>
        <taxon>Magnoliopsida</taxon>
        <taxon>eudicotyledons</taxon>
        <taxon>Gunneridae</taxon>
        <taxon>Pentapetalae</taxon>
        <taxon>rosids</taxon>
        <taxon>fabids</taxon>
        <taxon>Fabales</taxon>
        <taxon>Fabaceae</taxon>
        <taxon>Papilionoideae</taxon>
        <taxon>50 kb inversion clade</taxon>
        <taxon>NPAAA clade</taxon>
        <taxon>Hologalegina</taxon>
        <taxon>IRL clade</taxon>
        <taxon>Trifolieae</taxon>
        <taxon>Trifolium</taxon>
    </lineage>
</organism>
<feature type="non-terminal residue" evidence="1">
    <location>
        <position position="133"/>
    </location>
</feature>